<keyword evidence="3" id="KW-1185">Reference proteome</keyword>
<evidence type="ECO:0000313" key="3">
    <source>
        <dbReference type="Proteomes" id="UP000318626"/>
    </source>
</evidence>
<dbReference type="OrthoDB" id="1421611at2"/>
<evidence type="ECO:0008006" key="4">
    <source>
        <dbReference type="Google" id="ProtNLM"/>
    </source>
</evidence>
<dbReference type="Proteomes" id="UP000318626">
    <property type="component" value="Chromosome"/>
</dbReference>
<evidence type="ECO:0000313" key="2">
    <source>
        <dbReference type="EMBL" id="QDU74613.1"/>
    </source>
</evidence>
<feature type="signal peptide" evidence="1">
    <location>
        <begin position="1"/>
        <end position="17"/>
    </location>
</feature>
<dbReference type="EMBL" id="CP036289">
    <property type="protein sequence ID" value="QDU74613.1"/>
    <property type="molecule type" value="Genomic_DNA"/>
</dbReference>
<name>A0A518C5W0_9BACT</name>
<dbReference type="AlphaFoldDB" id="A0A518C5W0"/>
<keyword evidence="1" id="KW-0732">Signal</keyword>
<protein>
    <recommendedName>
        <fullName evidence="4">Lipocalin-like domain-containing protein</fullName>
    </recommendedName>
</protein>
<feature type="chain" id="PRO_5022152458" description="Lipocalin-like domain-containing protein" evidence="1">
    <location>
        <begin position="18"/>
        <end position="183"/>
    </location>
</feature>
<gene>
    <name evidence="2" type="ORF">Pan97_16240</name>
</gene>
<accession>A0A518C5W0</accession>
<dbReference type="RefSeq" id="WP_144971559.1">
    <property type="nucleotide sequence ID" value="NZ_CP036289.1"/>
</dbReference>
<dbReference type="KEGG" id="bvo:Pan97_16240"/>
<reference evidence="3" key="1">
    <citation type="submission" date="2019-02" db="EMBL/GenBank/DDBJ databases">
        <title>Deep-cultivation of Planctomycetes and their phenomic and genomic characterization uncovers novel biology.</title>
        <authorList>
            <person name="Wiegand S."/>
            <person name="Jogler M."/>
            <person name="Boedeker C."/>
            <person name="Pinto D."/>
            <person name="Vollmers J."/>
            <person name="Rivas-Marin E."/>
            <person name="Kohn T."/>
            <person name="Peeters S.H."/>
            <person name="Heuer A."/>
            <person name="Rast P."/>
            <person name="Oberbeckmann S."/>
            <person name="Bunk B."/>
            <person name="Jeske O."/>
            <person name="Meyerdierks A."/>
            <person name="Storesund J.E."/>
            <person name="Kallscheuer N."/>
            <person name="Luecker S."/>
            <person name="Lage O.M."/>
            <person name="Pohl T."/>
            <person name="Merkel B.J."/>
            <person name="Hornburger P."/>
            <person name="Mueller R.-W."/>
            <person name="Bruemmer F."/>
            <person name="Labrenz M."/>
            <person name="Spormann A.M."/>
            <person name="Op den Camp H."/>
            <person name="Overmann J."/>
            <person name="Amann R."/>
            <person name="Jetten M.S.M."/>
            <person name="Mascher T."/>
            <person name="Medema M.H."/>
            <person name="Devos D.P."/>
            <person name="Kaster A.-K."/>
            <person name="Ovreas L."/>
            <person name="Rohde M."/>
            <person name="Galperin M.Y."/>
            <person name="Jogler C."/>
        </authorList>
    </citation>
    <scope>NUCLEOTIDE SEQUENCE [LARGE SCALE GENOMIC DNA]</scope>
    <source>
        <strain evidence="3">Pan97</strain>
    </source>
</reference>
<proteinExistence type="predicted"/>
<organism evidence="2 3">
    <name type="scientific">Bremerella volcania</name>
    <dbReference type="NCBI Taxonomy" id="2527984"/>
    <lineage>
        <taxon>Bacteria</taxon>
        <taxon>Pseudomonadati</taxon>
        <taxon>Planctomycetota</taxon>
        <taxon>Planctomycetia</taxon>
        <taxon>Pirellulales</taxon>
        <taxon>Pirellulaceae</taxon>
        <taxon>Bremerella</taxon>
    </lineage>
</organism>
<evidence type="ECO:0000256" key="1">
    <source>
        <dbReference type="SAM" id="SignalP"/>
    </source>
</evidence>
<sequence precursor="true">MKTKLRCWALVALTLLAGYIPSLNPVYTDQQLVFDANVLGTWVQANGQDTWEFTKRDAKSYRLVYTDKDGHQGRFVARLADLNGTLFLDLFPEQKTEDDTAGFYKFHLVPIHTIYRVKRTELKLELAAIDYKWFDKYLTDHPGAIQFATFNGRKLITASTTDVQAFVLEHQEMFTGDFSLKRR</sequence>